<dbReference type="InterPro" id="IPR003594">
    <property type="entry name" value="HATPase_dom"/>
</dbReference>
<dbReference type="InterPro" id="IPR003661">
    <property type="entry name" value="HisK_dim/P_dom"/>
</dbReference>
<evidence type="ECO:0000256" key="2">
    <source>
        <dbReference type="ARBA" id="ARBA00012438"/>
    </source>
</evidence>
<dbReference type="PROSITE" id="PS50112">
    <property type="entry name" value="PAS"/>
    <property type="match status" value="1"/>
</dbReference>
<evidence type="ECO:0000313" key="11">
    <source>
        <dbReference type="Proteomes" id="UP000533080"/>
    </source>
</evidence>
<dbReference type="SUPFAM" id="SSF55781">
    <property type="entry name" value="GAF domain-like"/>
    <property type="match status" value="1"/>
</dbReference>
<dbReference type="InterPro" id="IPR035965">
    <property type="entry name" value="PAS-like_dom_sf"/>
</dbReference>
<dbReference type="InterPro" id="IPR003018">
    <property type="entry name" value="GAF"/>
</dbReference>
<dbReference type="Pfam" id="PF02518">
    <property type="entry name" value="HATPase_c"/>
    <property type="match status" value="1"/>
</dbReference>
<dbReference type="EMBL" id="JABFNT010000037">
    <property type="protein sequence ID" value="NOJ79401.1"/>
    <property type="molecule type" value="Genomic_DNA"/>
</dbReference>
<accession>A0A7Y4IHW7</accession>
<feature type="region of interest" description="Disordered" evidence="7">
    <location>
        <begin position="22"/>
        <end position="42"/>
    </location>
</feature>
<dbReference type="SMART" id="SM00091">
    <property type="entry name" value="PAS"/>
    <property type="match status" value="1"/>
</dbReference>
<dbReference type="Proteomes" id="UP000533080">
    <property type="component" value="Unassembled WGS sequence"/>
</dbReference>
<evidence type="ECO:0000313" key="10">
    <source>
        <dbReference type="EMBL" id="NOJ79401.1"/>
    </source>
</evidence>
<evidence type="ECO:0000256" key="4">
    <source>
        <dbReference type="ARBA" id="ARBA00022679"/>
    </source>
</evidence>
<keyword evidence="4" id="KW-0808">Transferase</keyword>
<dbReference type="InterPro" id="IPR036890">
    <property type="entry name" value="HATPase_C_sf"/>
</dbReference>
<evidence type="ECO:0000256" key="6">
    <source>
        <dbReference type="ARBA" id="ARBA00023012"/>
    </source>
</evidence>
<dbReference type="InterPro" id="IPR050736">
    <property type="entry name" value="Sensor_HK_Regulatory"/>
</dbReference>
<dbReference type="SUPFAM" id="SSF55785">
    <property type="entry name" value="PYP-like sensor domain (PAS domain)"/>
    <property type="match status" value="1"/>
</dbReference>
<protein>
    <recommendedName>
        <fullName evidence="2">histidine kinase</fullName>
        <ecNumber evidence="2">2.7.13.3</ecNumber>
    </recommendedName>
</protein>
<dbReference type="PANTHER" id="PTHR43711">
    <property type="entry name" value="TWO-COMPONENT HISTIDINE KINASE"/>
    <property type="match status" value="1"/>
</dbReference>
<evidence type="ECO:0000256" key="3">
    <source>
        <dbReference type="ARBA" id="ARBA00022553"/>
    </source>
</evidence>
<dbReference type="InterPro" id="IPR004358">
    <property type="entry name" value="Sig_transdc_His_kin-like_C"/>
</dbReference>
<dbReference type="Gene3D" id="3.30.450.20">
    <property type="entry name" value="PAS domain"/>
    <property type="match status" value="1"/>
</dbReference>
<reference evidence="10 11" key="1">
    <citation type="submission" date="2020-05" db="EMBL/GenBank/DDBJ databases">
        <authorList>
            <person name="Whitworth D."/>
        </authorList>
    </citation>
    <scope>NUCLEOTIDE SEQUENCE [LARGE SCALE GENOMIC DNA]</scope>
    <source>
        <strain evidence="10 11">AM005</strain>
    </source>
</reference>
<comment type="caution">
    <text evidence="10">The sequence shown here is derived from an EMBL/GenBank/DDBJ whole genome shotgun (WGS) entry which is preliminary data.</text>
</comment>
<dbReference type="Pfam" id="PF00512">
    <property type="entry name" value="HisKA"/>
    <property type="match status" value="1"/>
</dbReference>
<evidence type="ECO:0000256" key="5">
    <source>
        <dbReference type="ARBA" id="ARBA00022777"/>
    </source>
</evidence>
<name>A0A7Y4IHW7_MYXXA</name>
<dbReference type="Gene3D" id="3.30.450.40">
    <property type="match status" value="1"/>
</dbReference>
<dbReference type="Pfam" id="PF08448">
    <property type="entry name" value="PAS_4"/>
    <property type="match status" value="1"/>
</dbReference>
<dbReference type="InterPro" id="IPR000014">
    <property type="entry name" value="PAS"/>
</dbReference>
<dbReference type="InterPro" id="IPR036097">
    <property type="entry name" value="HisK_dim/P_sf"/>
</dbReference>
<dbReference type="Gene3D" id="3.30.565.10">
    <property type="entry name" value="Histidine kinase-like ATPase, C-terminal domain"/>
    <property type="match status" value="1"/>
</dbReference>
<feature type="domain" description="Histidine kinase" evidence="8">
    <location>
        <begin position="356"/>
        <end position="577"/>
    </location>
</feature>
<dbReference type="GO" id="GO:0000155">
    <property type="term" value="F:phosphorelay sensor kinase activity"/>
    <property type="evidence" value="ECO:0007669"/>
    <property type="project" value="InterPro"/>
</dbReference>
<dbReference type="SUPFAM" id="SSF55874">
    <property type="entry name" value="ATPase domain of HSP90 chaperone/DNA topoisomerase II/histidine kinase"/>
    <property type="match status" value="1"/>
</dbReference>
<dbReference type="InterPro" id="IPR013656">
    <property type="entry name" value="PAS_4"/>
</dbReference>
<dbReference type="Pfam" id="PF01590">
    <property type="entry name" value="GAF"/>
    <property type="match status" value="1"/>
</dbReference>
<proteinExistence type="predicted"/>
<dbReference type="Gene3D" id="1.10.287.130">
    <property type="match status" value="1"/>
</dbReference>
<keyword evidence="3" id="KW-0597">Phosphoprotein</keyword>
<dbReference type="SMART" id="SM00388">
    <property type="entry name" value="HisKA"/>
    <property type="match status" value="1"/>
</dbReference>
<evidence type="ECO:0000256" key="7">
    <source>
        <dbReference type="SAM" id="MobiDB-lite"/>
    </source>
</evidence>
<gene>
    <name evidence="10" type="ORF">HNV28_13815</name>
</gene>
<dbReference type="PRINTS" id="PR00344">
    <property type="entry name" value="BCTRLSENSOR"/>
</dbReference>
<evidence type="ECO:0000259" key="8">
    <source>
        <dbReference type="PROSITE" id="PS50109"/>
    </source>
</evidence>
<dbReference type="CDD" id="cd00082">
    <property type="entry name" value="HisKA"/>
    <property type="match status" value="1"/>
</dbReference>
<dbReference type="EC" id="2.7.13.3" evidence="2"/>
<keyword evidence="5 10" id="KW-0418">Kinase</keyword>
<evidence type="ECO:0000259" key="9">
    <source>
        <dbReference type="PROSITE" id="PS50112"/>
    </source>
</evidence>
<comment type="catalytic activity">
    <reaction evidence="1">
        <text>ATP + protein L-histidine = ADP + protein N-phospho-L-histidine.</text>
        <dbReference type="EC" id="2.7.13.3"/>
    </reaction>
</comment>
<dbReference type="SUPFAM" id="SSF47384">
    <property type="entry name" value="Homodimeric domain of signal transducing histidine kinase"/>
    <property type="match status" value="1"/>
</dbReference>
<dbReference type="InterPro" id="IPR029016">
    <property type="entry name" value="GAF-like_dom_sf"/>
</dbReference>
<dbReference type="InterPro" id="IPR005467">
    <property type="entry name" value="His_kinase_dom"/>
</dbReference>
<dbReference type="AlphaFoldDB" id="A0A7Y4IHW7"/>
<dbReference type="CDD" id="cd00130">
    <property type="entry name" value="PAS"/>
    <property type="match status" value="1"/>
</dbReference>
<sequence length="578" mass="63996">MGAAEMLSGRYIALARSHTDRVDSLSTGHDPGGASHGGSEASGLDTALLDQMPEAVVVCSLDAVCVHVNPSLERHLGRPRQELLGRRLWELHPEWTERSFQERFLQVARTGESAEFECHAEPQDRWFVKRLFRVHERVVLFSRDISAEKKQEATLRALYDEMRRAQRHAAFLAQASEVLASSLEHDLILQRMAHLAVPILGDACSVDLPMPDGQVRRAAAAFSRQEMVAPAQEFQARYPIRLEDAAGIGKVLRTGVTEFTPDFPAMLAATQGGSSAYRRAVEALGISAYIIVPLISRGRVLGALTLLNSESRRRYTEADVRLAEDLARRAATSLDNGRLYTEAQEAVRARDSFLSVASHELNTPLTSLMLNIQALRRDMEPRASNGPASPEALSTKVVAVQRQVSRLSSLVRELLDVSRITAGRLRLEREDLDLAALTREVVPRFTEDLARAGCALHLDARDAATGHWDRLRLEQVLQNLLSNAIKYGRGRPIEVRVGADASRAWLSVKDQGMGIPPEGRARLFQRFERLASERHYGGLGLGLWIVKQIVDAMEGRIHVESVPGQGSTFTVELPRHPA</sequence>
<organism evidence="10 11">
    <name type="scientific">Myxococcus xanthus</name>
    <dbReference type="NCBI Taxonomy" id="34"/>
    <lineage>
        <taxon>Bacteria</taxon>
        <taxon>Pseudomonadati</taxon>
        <taxon>Myxococcota</taxon>
        <taxon>Myxococcia</taxon>
        <taxon>Myxococcales</taxon>
        <taxon>Cystobacterineae</taxon>
        <taxon>Myxococcaceae</taxon>
        <taxon>Myxococcus</taxon>
    </lineage>
</organism>
<dbReference type="FunFam" id="3.30.565.10:FF:000006">
    <property type="entry name" value="Sensor histidine kinase WalK"/>
    <property type="match status" value="1"/>
</dbReference>
<dbReference type="PANTHER" id="PTHR43711:SF1">
    <property type="entry name" value="HISTIDINE KINASE 1"/>
    <property type="match status" value="1"/>
</dbReference>
<dbReference type="SMART" id="SM00387">
    <property type="entry name" value="HATPase_c"/>
    <property type="match status" value="1"/>
</dbReference>
<keyword evidence="6" id="KW-0902">Two-component regulatory system</keyword>
<evidence type="ECO:0000256" key="1">
    <source>
        <dbReference type="ARBA" id="ARBA00000085"/>
    </source>
</evidence>
<feature type="domain" description="PAS" evidence="9">
    <location>
        <begin position="48"/>
        <end position="94"/>
    </location>
</feature>
<dbReference type="CDD" id="cd00075">
    <property type="entry name" value="HATPase"/>
    <property type="match status" value="1"/>
</dbReference>
<dbReference type="NCBIfam" id="TIGR00229">
    <property type="entry name" value="sensory_box"/>
    <property type="match status" value="1"/>
</dbReference>
<dbReference type="PROSITE" id="PS50109">
    <property type="entry name" value="HIS_KIN"/>
    <property type="match status" value="1"/>
</dbReference>
<dbReference type="SMART" id="SM00065">
    <property type="entry name" value="GAF"/>
    <property type="match status" value="1"/>
</dbReference>